<evidence type="ECO:0000313" key="1">
    <source>
        <dbReference type="EMBL" id="KAI8539481.1"/>
    </source>
</evidence>
<name>A0ACC0MFY3_RHOML</name>
<accession>A0ACC0MFY3</accession>
<gene>
    <name evidence="1" type="ORF">RHMOL_Rhmol09G0186700</name>
</gene>
<protein>
    <submittedName>
        <fullName evidence="1">Uncharacterized protein</fullName>
    </submittedName>
</protein>
<dbReference type="Proteomes" id="UP001062846">
    <property type="component" value="Chromosome 9"/>
</dbReference>
<keyword evidence="2" id="KW-1185">Reference proteome</keyword>
<evidence type="ECO:0000313" key="2">
    <source>
        <dbReference type="Proteomes" id="UP001062846"/>
    </source>
</evidence>
<proteinExistence type="predicted"/>
<reference evidence="1" key="1">
    <citation type="submission" date="2022-02" db="EMBL/GenBank/DDBJ databases">
        <title>Plant Genome Project.</title>
        <authorList>
            <person name="Zhang R.-G."/>
        </authorList>
    </citation>
    <scope>NUCLEOTIDE SEQUENCE</scope>
    <source>
        <strain evidence="1">AT1</strain>
    </source>
</reference>
<comment type="caution">
    <text evidence="1">The sequence shown here is derived from an EMBL/GenBank/DDBJ whole genome shotgun (WGS) entry which is preliminary data.</text>
</comment>
<organism evidence="1 2">
    <name type="scientific">Rhododendron molle</name>
    <name type="common">Chinese azalea</name>
    <name type="synonym">Azalea mollis</name>
    <dbReference type="NCBI Taxonomy" id="49168"/>
    <lineage>
        <taxon>Eukaryota</taxon>
        <taxon>Viridiplantae</taxon>
        <taxon>Streptophyta</taxon>
        <taxon>Embryophyta</taxon>
        <taxon>Tracheophyta</taxon>
        <taxon>Spermatophyta</taxon>
        <taxon>Magnoliopsida</taxon>
        <taxon>eudicotyledons</taxon>
        <taxon>Gunneridae</taxon>
        <taxon>Pentapetalae</taxon>
        <taxon>asterids</taxon>
        <taxon>Ericales</taxon>
        <taxon>Ericaceae</taxon>
        <taxon>Ericoideae</taxon>
        <taxon>Rhodoreae</taxon>
        <taxon>Rhododendron</taxon>
    </lineage>
</organism>
<sequence length="57" mass="6568">MRSKPSDARSDGSEMRGMLILLEAPNRLMTTTGRYALFEMFSHSFTRTSKFAYKSQE</sequence>
<dbReference type="EMBL" id="CM046396">
    <property type="protein sequence ID" value="KAI8539481.1"/>
    <property type="molecule type" value="Genomic_DNA"/>
</dbReference>